<dbReference type="InterPro" id="IPR013950">
    <property type="entry name" value="Mis14/Nsl1"/>
</dbReference>
<feature type="region of interest" description="Disordered" evidence="1">
    <location>
        <begin position="35"/>
        <end position="57"/>
    </location>
</feature>
<dbReference type="OrthoDB" id="2135762at2759"/>
<feature type="region of interest" description="Disordered" evidence="1">
    <location>
        <begin position="166"/>
        <end position="189"/>
    </location>
</feature>
<feature type="compositionally biased region" description="Basic and acidic residues" evidence="1">
    <location>
        <begin position="243"/>
        <end position="261"/>
    </location>
</feature>
<accession>A0A7H9AWE2</accession>
<keyword evidence="3" id="KW-1185">Reference proteome</keyword>
<dbReference type="Pfam" id="PF08641">
    <property type="entry name" value="Mis14"/>
    <property type="match status" value="1"/>
</dbReference>
<organism evidence="2 3">
    <name type="scientific">Zygotorulaspora mrakii</name>
    <name type="common">Zygosaccharomyces mrakii</name>
    <dbReference type="NCBI Taxonomy" id="42260"/>
    <lineage>
        <taxon>Eukaryota</taxon>
        <taxon>Fungi</taxon>
        <taxon>Dikarya</taxon>
        <taxon>Ascomycota</taxon>
        <taxon>Saccharomycotina</taxon>
        <taxon>Saccharomycetes</taxon>
        <taxon>Saccharomycetales</taxon>
        <taxon>Saccharomycetaceae</taxon>
        <taxon>Zygotorulaspora</taxon>
    </lineage>
</organism>
<feature type="region of interest" description="Disordered" evidence="1">
    <location>
        <begin position="237"/>
        <end position="261"/>
    </location>
</feature>
<protein>
    <submittedName>
        <fullName evidence="2">Uncharacterized protein</fullName>
    </submittedName>
</protein>
<name>A0A7H9AWE2_ZYGMR</name>
<reference evidence="2 3" key="1">
    <citation type="submission" date="2020-07" db="EMBL/GenBank/DDBJ databases">
        <title>The yeast mating-type switching endonuclease HO is a domesticated member of an unorthodox homing genetic element family.</title>
        <authorList>
            <person name="Coughlan A.Y."/>
            <person name="Lombardi L."/>
            <person name="Braun-Galleani S."/>
            <person name="Martos A.R."/>
            <person name="Galeote V."/>
            <person name="Bigey F."/>
            <person name="Dequin S."/>
            <person name="Byrne K.P."/>
            <person name="Wolfe K.H."/>
        </authorList>
    </citation>
    <scope>NUCLEOTIDE SEQUENCE [LARGE SCALE GENOMIC DNA]</scope>
    <source>
        <strain evidence="2 3">NRRL Y-6702</strain>
    </source>
</reference>
<dbReference type="EMBL" id="CP058604">
    <property type="protein sequence ID" value="QLG70718.1"/>
    <property type="molecule type" value="Genomic_DNA"/>
</dbReference>
<dbReference type="GeneID" id="59234354"/>
<sequence length="261" mass="30305">MPSQTPKRLDVTVEQLRSIYGQLYDQLEQKAALHLPTTETDSRDVVKEEQSNSKEDTVRREVQVQLQDFLSQVMDMASNSLRIINTNDEVKNVRALIMKSQEKYVEPFDLDLNEKVRQKYQEWENETLKLSQLRQNAPAEIKRIYNEAKQDYISALDSRIAALQNPEQSSDLNSDPDSPQQQETAETSDQFYDQVGSRYEQALHNVAEAQRRISVSRPEVNKVRSLVRYLDAELNFSDSSSPHLDHLDHQDDHQDLEQDLE</sequence>
<feature type="compositionally biased region" description="Basic and acidic residues" evidence="1">
    <location>
        <begin position="40"/>
        <end position="57"/>
    </location>
</feature>
<dbReference type="GO" id="GO:0000776">
    <property type="term" value="C:kinetochore"/>
    <property type="evidence" value="ECO:0007669"/>
    <property type="project" value="InterPro"/>
</dbReference>
<dbReference type="AlphaFoldDB" id="A0A7H9AWE2"/>
<dbReference type="RefSeq" id="XP_037142446.1">
    <property type="nucleotide sequence ID" value="XM_037286551.1"/>
</dbReference>
<dbReference type="Proteomes" id="UP000509704">
    <property type="component" value="Chromosome 1"/>
</dbReference>
<dbReference type="GO" id="GO:0000070">
    <property type="term" value="P:mitotic sister chromatid segregation"/>
    <property type="evidence" value="ECO:0007669"/>
    <property type="project" value="InterPro"/>
</dbReference>
<gene>
    <name evidence="2" type="ORF">HG535_0A06600</name>
</gene>
<proteinExistence type="predicted"/>
<evidence type="ECO:0000313" key="3">
    <source>
        <dbReference type="Proteomes" id="UP000509704"/>
    </source>
</evidence>
<dbReference type="KEGG" id="zmk:HG535_0A06600"/>
<evidence type="ECO:0000313" key="2">
    <source>
        <dbReference type="EMBL" id="QLG70718.1"/>
    </source>
</evidence>
<evidence type="ECO:0000256" key="1">
    <source>
        <dbReference type="SAM" id="MobiDB-lite"/>
    </source>
</evidence>